<dbReference type="OrthoDB" id="9792386at2"/>
<dbReference type="InterPro" id="IPR023416">
    <property type="entry name" value="Transthyretin/HIU_hydrolase_d"/>
</dbReference>
<dbReference type="CDD" id="cd05822">
    <property type="entry name" value="TLP_HIUase"/>
    <property type="match status" value="1"/>
</dbReference>
<feature type="domain" description="Transthyretin/hydroxyisourate hydrolase" evidence="9">
    <location>
        <begin position="4"/>
        <end position="109"/>
    </location>
</feature>
<dbReference type="SUPFAM" id="SSF49472">
    <property type="entry name" value="Transthyretin (synonym: prealbumin)"/>
    <property type="match status" value="1"/>
</dbReference>
<dbReference type="Proteomes" id="UP000317214">
    <property type="component" value="Chromosome"/>
</dbReference>
<reference evidence="10 11" key="1">
    <citation type="submission" date="2018-09" db="EMBL/GenBank/DDBJ databases">
        <title>The complete genome sequence of Neokomagataea tanensis NBRC 106556(T).</title>
        <authorList>
            <person name="Chua K.-O."/>
            <person name="See-Too W.-S."/>
            <person name="Hong K.-W."/>
            <person name="Yin W.-F."/>
            <person name="Chan K.-G."/>
        </authorList>
    </citation>
    <scope>NUCLEOTIDE SEQUENCE [LARGE SCALE GENOMIC DNA]</scope>
    <source>
        <strain evidence="11">AH13 \ NBRC 106556</strain>
    </source>
</reference>
<evidence type="ECO:0000256" key="5">
    <source>
        <dbReference type="ARBA" id="ARBA00022631"/>
    </source>
</evidence>
<dbReference type="PRINTS" id="PR00189">
    <property type="entry name" value="TRNSTHYRETIN"/>
</dbReference>
<dbReference type="EMBL" id="CP032485">
    <property type="protein sequence ID" value="QDH25449.1"/>
    <property type="molecule type" value="Genomic_DNA"/>
</dbReference>
<keyword evidence="6 8" id="KW-0378">Hydrolase</keyword>
<evidence type="ECO:0000256" key="8">
    <source>
        <dbReference type="RuleBase" id="RU361270"/>
    </source>
</evidence>
<dbReference type="GO" id="GO:0033971">
    <property type="term" value="F:hydroxyisourate hydrolase activity"/>
    <property type="evidence" value="ECO:0007669"/>
    <property type="project" value="UniProtKB-EC"/>
</dbReference>
<comment type="similarity">
    <text evidence="3 8">Belongs to the transthyretin family. 5-hydroxyisourate hydrolase subfamily.</text>
</comment>
<dbReference type="Pfam" id="PF00576">
    <property type="entry name" value="Transthyretin"/>
    <property type="match status" value="1"/>
</dbReference>
<evidence type="ECO:0000256" key="7">
    <source>
        <dbReference type="PIRSR" id="PIRSR600895-51"/>
    </source>
</evidence>
<evidence type="ECO:0000259" key="9">
    <source>
        <dbReference type="Pfam" id="PF00576"/>
    </source>
</evidence>
<gene>
    <name evidence="10" type="primary">uraH</name>
    <name evidence="10" type="ORF">D5366_09755</name>
</gene>
<evidence type="ECO:0000256" key="1">
    <source>
        <dbReference type="ARBA" id="ARBA00001043"/>
    </source>
</evidence>
<dbReference type="RefSeq" id="WP_141493372.1">
    <property type="nucleotide sequence ID" value="NZ_CP032485.1"/>
</dbReference>
<feature type="binding site" evidence="7">
    <location>
        <position position="7"/>
    </location>
    <ligand>
        <name>substrate</name>
    </ligand>
</feature>
<dbReference type="InterPro" id="IPR014306">
    <property type="entry name" value="Hydroxyisourate_hydrolase"/>
</dbReference>
<dbReference type="PANTHER" id="PTHR10395">
    <property type="entry name" value="URICASE AND TRANSTHYRETIN-RELATED"/>
    <property type="match status" value="1"/>
</dbReference>
<dbReference type="PANTHER" id="PTHR10395:SF7">
    <property type="entry name" value="5-HYDROXYISOURATE HYDROLASE"/>
    <property type="match status" value="1"/>
</dbReference>
<evidence type="ECO:0000256" key="3">
    <source>
        <dbReference type="ARBA" id="ARBA00009850"/>
    </source>
</evidence>
<feature type="binding site" evidence="7">
    <location>
        <position position="41"/>
    </location>
    <ligand>
        <name>substrate</name>
    </ligand>
</feature>
<dbReference type="EC" id="3.5.2.17" evidence="8"/>
<organism evidence="10 11">
    <name type="scientific">Neokomagataea tanensis</name>
    <dbReference type="NCBI Taxonomy" id="661191"/>
    <lineage>
        <taxon>Bacteria</taxon>
        <taxon>Pseudomonadati</taxon>
        <taxon>Pseudomonadota</taxon>
        <taxon>Alphaproteobacteria</taxon>
        <taxon>Acetobacterales</taxon>
        <taxon>Acetobacteraceae</taxon>
        <taxon>Neokomagataea</taxon>
    </lineage>
</organism>
<evidence type="ECO:0000313" key="11">
    <source>
        <dbReference type="Proteomes" id="UP000317214"/>
    </source>
</evidence>
<comment type="catalytic activity">
    <reaction evidence="1 8">
        <text>5-hydroxyisourate + H2O = 5-hydroxy-2-oxo-4-ureido-2,5-dihydro-1H-imidazole-5-carboxylate + H(+)</text>
        <dbReference type="Rhea" id="RHEA:23736"/>
        <dbReference type="ChEBI" id="CHEBI:15377"/>
        <dbReference type="ChEBI" id="CHEBI:15378"/>
        <dbReference type="ChEBI" id="CHEBI:18072"/>
        <dbReference type="ChEBI" id="CHEBI:58639"/>
        <dbReference type="EC" id="3.5.2.17"/>
    </reaction>
</comment>
<evidence type="ECO:0000313" key="10">
    <source>
        <dbReference type="EMBL" id="QDH25449.1"/>
    </source>
</evidence>
<comment type="subunit">
    <text evidence="4 8">Homotetramer.</text>
</comment>
<dbReference type="InterPro" id="IPR036817">
    <property type="entry name" value="Transthyretin/HIU_hydrolase_sf"/>
</dbReference>
<feature type="binding site" evidence="7">
    <location>
        <position position="107"/>
    </location>
    <ligand>
        <name>substrate</name>
    </ligand>
</feature>
<dbReference type="InterPro" id="IPR000895">
    <property type="entry name" value="Transthyretin/HIU_hydrolase"/>
</dbReference>
<evidence type="ECO:0000256" key="4">
    <source>
        <dbReference type="ARBA" id="ARBA00011881"/>
    </source>
</evidence>
<evidence type="ECO:0000256" key="2">
    <source>
        <dbReference type="ARBA" id="ARBA00002704"/>
    </source>
</evidence>
<dbReference type="KEGG" id="ntn:D5366_09755"/>
<name>A0A4Y6V5V3_9PROT</name>
<sequence length="110" mass="12012">MSSISTHVLDTVSGKPAVAVALRLWAGERLVFSGHTNEDGRCPAIRELELSAGKYKIEFDVGEYFLQKHYSVSEPLFLDVIPIAFGLSAEGHVHVPLLVAPHGYSTYRGS</sequence>
<evidence type="ECO:0000256" key="6">
    <source>
        <dbReference type="ARBA" id="ARBA00022801"/>
    </source>
</evidence>
<comment type="function">
    <text evidence="2">Catalyzes the hydrolysis of 5-hydroxyisourate (HIU) to 2-oxo-4-hydroxy-4-carboxy-5-ureidoimidazoline (OHCU).</text>
</comment>
<dbReference type="Gene3D" id="2.60.40.180">
    <property type="entry name" value="Transthyretin/hydroxyisourate hydrolase domain"/>
    <property type="match status" value="1"/>
</dbReference>
<keyword evidence="5 8" id="KW-0659">Purine metabolism</keyword>
<accession>A0A4Y6V5V3</accession>
<protein>
    <recommendedName>
        <fullName evidence="8">5-hydroxyisourate hydrolase</fullName>
        <shortName evidence="8">HIU hydrolase</shortName>
        <shortName evidence="8">HIUHase</shortName>
        <ecNumber evidence="8">3.5.2.17</ecNumber>
    </recommendedName>
</protein>
<dbReference type="AlphaFoldDB" id="A0A4Y6V5V3"/>
<proteinExistence type="inferred from homology"/>
<dbReference type="GO" id="GO:0006144">
    <property type="term" value="P:purine nucleobase metabolic process"/>
    <property type="evidence" value="ECO:0007669"/>
    <property type="project" value="UniProtKB-KW"/>
</dbReference>
<keyword evidence="11" id="KW-1185">Reference proteome</keyword>
<dbReference type="NCBIfam" id="TIGR02962">
    <property type="entry name" value="hdxy_isourate"/>
    <property type="match status" value="1"/>
</dbReference>